<organism evidence="1 2">
    <name type="scientific">Gossypium armourianum</name>
    <dbReference type="NCBI Taxonomy" id="34283"/>
    <lineage>
        <taxon>Eukaryota</taxon>
        <taxon>Viridiplantae</taxon>
        <taxon>Streptophyta</taxon>
        <taxon>Embryophyta</taxon>
        <taxon>Tracheophyta</taxon>
        <taxon>Spermatophyta</taxon>
        <taxon>Magnoliopsida</taxon>
        <taxon>eudicotyledons</taxon>
        <taxon>Gunneridae</taxon>
        <taxon>Pentapetalae</taxon>
        <taxon>rosids</taxon>
        <taxon>malvids</taxon>
        <taxon>Malvales</taxon>
        <taxon>Malvaceae</taxon>
        <taxon>Malvoideae</taxon>
        <taxon>Gossypium</taxon>
    </lineage>
</organism>
<name>A0A7J9IIJ4_9ROSI</name>
<dbReference type="AlphaFoldDB" id="A0A7J9IIJ4"/>
<evidence type="ECO:0000313" key="2">
    <source>
        <dbReference type="Proteomes" id="UP000593575"/>
    </source>
</evidence>
<accession>A0A7J9IIJ4</accession>
<proteinExistence type="predicted"/>
<comment type="caution">
    <text evidence="1">The sequence shown here is derived from an EMBL/GenBank/DDBJ whole genome shotgun (WGS) entry which is preliminary data.</text>
</comment>
<reference evidence="1 2" key="1">
    <citation type="journal article" date="2019" name="Genome Biol. Evol.">
        <title>Insights into the evolution of the New World diploid cottons (Gossypium, subgenus Houzingenia) based on genome sequencing.</title>
        <authorList>
            <person name="Grover C.E."/>
            <person name="Arick M.A. 2nd"/>
            <person name="Thrash A."/>
            <person name="Conover J.L."/>
            <person name="Sanders W.S."/>
            <person name="Peterson D.G."/>
            <person name="Frelichowski J.E."/>
            <person name="Scheffler J.A."/>
            <person name="Scheffler B.E."/>
            <person name="Wendel J.F."/>
        </authorList>
    </citation>
    <scope>NUCLEOTIDE SEQUENCE [LARGE SCALE GENOMIC DNA]</scope>
    <source>
        <strain evidence="1">6</strain>
        <tissue evidence="1">Leaf</tissue>
    </source>
</reference>
<keyword evidence="2" id="KW-1185">Reference proteome</keyword>
<sequence length="34" mass="3735">MLVIPDQLKQRDSGHAATGEVARDHDGNWIVGFT</sequence>
<evidence type="ECO:0000313" key="1">
    <source>
        <dbReference type="EMBL" id="MBA0821950.1"/>
    </source>
</evidence>
<dbReference type="Proteomes" id="UP000593575">
    <property type="component" value="Unassembled WGS sequence"/>
</dbReference>
<gene>
    <name evidence="1" type="ORF">Goarm_018774</name>
</gene>
<protein>
    <submittedName>
        <fullName evidence="1">Uncharacterized protein</fullName>
    </submittedName>
</protein>
<dbReference type="EMBL" id="JABFAE010000001">
    <property type="protein sequence ID" value="MBA0821950.1"/>
    <property type="molecule type" value="Genomic_DNA"/>
</dbReference>